<evidence type="ECO:0000256" key="2">
    <source>
        <dbReference type="ARBA" id="ARBA00022475"/>
    </source>
</evidence>
<dbReference type="InterPro" id="IPR017039">
    <property type="entry name" value="Virul_fac_BrkB"/>
</dbReference>
<evidence type="ECO:0000256" key="1">
    <source>
        <dbReference type="ARBA" id="ARBA00004651"/>
    </source>
</evidence>
<evidence type="ECO:0000256" key="6">
    <source>
        <dbReference type="ARBA" id="ARBA00023136"/>
    </source>
</evidence>
<feature type="transmembrane region" description="Helical" evidence="7">
    <location>
        <begin position="105"/>
        <end position="130"/>
    </location>
</feature>
<protein>
    <recommendedName>
        <fullName evidence="7">UPF0761 membrane protein SAMN05428998_12392</fullName>
    </recommendedName>
</protein>
<dbReference type="EMBL" id="FWZX01000023">
    <property type="protein sequence ID" value="SMF60778.1"/>
    <property type="molecule type" value="Genomic_DNA"/>
</dbReference>
<keyword evidence="2 7" id="KW-1003">Cell membrane</keyword>
<keyword evidence="9" id="KW-1185">Reference proteome</keyword>
<dbReference type="RefSeq" id="WP_085125025.1">
    <property type="nucleotide sequence ID" value="NZ_FWZX01000023.1"/>
</dbReference>
<evidence type="ECO:0000313" key="9">
    <source>
        <dbReference type="Proteomes" id="UP000192917"/>
    </source>
</evidence>
<evidence type="ECO:0000256" key="4">
    <source>
        <dbReference type="ARBA" id="ARBA00022692"/>
    </source>
</evidence>
<dbReference type="STRING" id="560819.SAMN05428998_12392"/>
<name>A0A1Y6CFN0_9PROT</name>
<dbReference type="GO" id="GO:0005886">
    <property type="term" value="C:plasma membrane"/>
    <property type="evidence" value="ECO:0007669"/>
    <property type="project" value="UniProtKB-SubCell"/>
</dbReference>
<dbReference type="NCBIfam" id="TIGR00765">
    <property type="entry name" value="yihY_not_rbn"/>
    <property type="match status" value="1"/>
</dbReference>
<comment type="subcellular location">
    <subcellularLocation>
        <location evidence="1 7">Cell membrane</location>
        <topology evidence="1 7">Multi-pass membrane protein</topology>
    </subcellularLocation>
</comment>
<sequence length="442" mass="47332">MTEGKALASRLSAVWKRSGGFASFLGRRCLRDNLTGLAASLSYTSLLALVPMLAIALSVLAAFPAFDQARERLRGAIFDILPADQAAAAAAQIQSFLDNATNMTAAGVIGLAVTALLLLSAINGALNTVWRITQQRPLASRFLVYWALLTMGPLLIGASLTVSSYAFALAQSATVQVIGSDFVAFSRLISILLAAVGFVLVYFIVPNRTVALRDALVGGFAAAVALEGLKALFGLYIANFSSYALIYGALAAIPIFLLWMYAFWVIVLLGAEITAMLPEWRVTARRDGGSERAATRLVLALAILCRLGEAHRDGSTVRHGRLLRSLPVTPAELDECLSRLRRAHLIQRSDSDRLLLARDLAKVDLDSLLEVLGLRLRASVAWPEASRRVIEAMDGALGRYRSASLASLLDDPDLMESTARLRPAGKAAPVRLDAEEEAGAAD</sequence>
<proteinExistence type="inferred from homology"/>
<dbReference type="HAMAP" id="MF_00672">
    <property type="entry name" value="UPF0761"/>
    <property type="match status" value="1"/>
</dbReference>
<keyword evidence="4 7" id="KW-0812">Transmembrane</keyword>
<dbReference type="Proteomes" id="UP000192917">
    <property type="component" value="Unassembled WGS sequence"/>
</dbReference>
<keyword evidence="3" id="KW-0997">Cell inner membrane</keyword>
<dbReference type="InterPro" id="IPR023679">
    <property type="entry name" value="UPF0761_bac"/>
</dbReference>
<evidence type="ECO:0000313" key="8">
    <source>
        <dbReference type="EMBL" id="SMF60778.1"/>
    </source>
</evidence>
<keyword evidence="5 7" id="KW-1133">Transmembrane helix</keyword>
<keyword evidence="6 7" id="KW-0472">Membrane</keyword>
<feature type="transmembrane region" description="Helical" evidence="7">
    <location>
        <begin position="182"/>
        <end position="205"/>
    </location>
</feature>
<dbReference type="AlphaFoldDB" id="A0A1Y6CFN0"/>
<evidence type="ECO:0000256" key="5">
    <source>
        <dbReference type="ARBA" id="ARBA00022989"/>
    </source>
</evidence>
<evidence type="ECO:0000256" key="7">
    <source>
        <dbReference type="HAMAP-Rule" id="MF_00672"/>
    </source>
</evidence>
<gene>
    <name evidence="8" type="ORF">SAMN05428998_12392</name>
</gene>
<evidence type="ECO:0000256" key="3">
    <source>
        <dbReference type="ARBA" id="ARBA00022519"/>
    </source>
</evidence>
<feature type="transmembrane region" description="Helical" evidence="7">
    <location>
        <begin position="37"/>
        <end position="63"/>
    </location>
</feature>
<feature type="transmembrane region" description="Helical" evidence="7">
    <location>
        <begin position="142"/>
        <end position="170"/>
    </location>
</feature>
<accession>A0A1Y6CFN0</accession>
<comment type="similarity">
    <text evidence="7">Belongs to the UPF0761 family.</text>
</comment>
<feature type="transmembrane region" description="Helical" evidence="7">
    <location>
        <begin position="217"/>
        <end position="238"/>
    </location>
</feature>
<reference evidence="8 9" key="1">
    <citation type="submission" date="2017-04" db="EMBL/GenBank/DDBJ databases">
        <authorList>
            <person name="Afonso C.L."/>
            <person name="Miller P.J."/>
            <person name="Scott M.A."/>
            <person name="Spackman E."/>
            <person name="Goraichik I."/>
            <person name="Dimitrov K.M."/>
            <person name="Suarez D.L."/>
            <person name="Swayne D.E."/>
        </authorList>
    </citation>
    <scope>NUCLEOTIDE SEQUENCE [LARGE SCALE GENOMIC DNA]</scope>
    <source>
        <strain evidence="8 9">USBA 355</strain>
    </source>
</reference>
<dbReference type="PANTHER" id="PTHR30213">
    <property type="entry name" value="INNER MEMBRANE PROTEIN YHJD"/>
    <property type="match status" value="1"/>
</dbReference>
<feature type="transmembrane region" description="Helical" evidence="7">
    <location>
        <begin position="244"/>
        <end position="271"/>
    </location>
</feature>
<organism evidence="8 9">
    <name type="scientific">Tistlia consotensis USBA 355</name>
    <dbReference type="NCBI Taxonomy" id="560819"/>
    <lineage>
        <taxon>Bacteria</taxon>
        <taxon>Pseudomonadati</taxon>
        <taxon>Pseudomonadota</taxon>
        <taxon>Alphaproteobacteria</taxon>
        <taxon>Rhodospirillales</taxon>
        <taxon>Rhodovibrionaceae</taxon>
        <taxon>Tistlia</taxon>
    </lineage>
</organism>
<dbReference type="PANTHER" id="PTHR30213:SF0">
    <property type="entry name" value="UPF0761 MEMBRANE PROTEIN YIHY"/>
    <property type="match status" value="1"/>
</dbReference>
<dbReference type="Pfam" id="PF03631">
    <property type="entry name" value="Virul_fac_BrkB"/>
    <property type="match status" value="1"/>
</dbReference>